<dbReference type="PROSITE" id="PS00092">
    <property type="entry name" value="N6_MTASE"/>
    <property type="match status" value="1"/>
</dbReference>
<feature type="binding site" evidence="5">
    <location>
        <position position="140"/>
    </location>
    <ligand>
        <name>S-adenosyl-L-methionine</name>
        <dbReference type="ChEBI" id="CHEBI:59789"/>
    </ligand>
</feature>
<dbReference type="HAMAP" id="MF_02126">
    <property type="entry name" value="RF_methyltr_PrmC"/>
    <property type="match status" value="1"/>
</dbReference>
<accession>A0ABT1H7E6</accession>
<dbReference type="GO" id="GO:0032259">
    <property type="term" value="P:methylation"/>
    <property type="evidence" value="ECO:0007669"/>
    <property type="project" value="UniProtKB-KW"/>
</dbReference>
<feature type="domain" description="Release factor glutamine methyltransferase N-terminal" evidence="7">
    <location>
        <begin position="6"/>
        <end position="72"/>
    </location>
</feature>
<dbReference type="Gene3D" id="3.40.50.150">
    <property type="entry name" value="Vaccinia Virus protein VP39"/>
    <property type="match status" value="1"/>
</dbReference>
<dbReference type="InterPro" id="IPR040758">
    <property type="entry name" value="PrmC_N"/>
</dbReference>
<protein>
    <recommendedName>
        <fullName evidence="5">Release factor glutamine methyltransferase</fullName>
        <shortName evidence="5">RF MTase</shortName>
        <ecNumber evidence="5">2.1.1.297</ecNumber>
    </recommendedName>
    <alternativeName>
        <fullName evidence="5">N5-glutamine methyltransferase PrmC</fullName>
    </alternativeName>
    <alternativeName>
        <fullName evidence="5">Protein-(glutamine-N5) MTase PrmC</fullName>
    </alternativeName>
    <alternativeName>
        <fullName evidence="5">Protein-glutamine N-methyltransferase PrmC</fullName>
    </alternativeName>
</protein>
<gene>
    <name evidence="5" type="primary">prmC</name>
    <name evidence="8" type="ORF">LX13_000015</name>
</gene>
<dbReference type="PANTHER" id="PTHR18895:SF74">
    <property type="entry name" value="MTRF1L RELEASE FACTOR GLUTAMINE METHYLTRANSFERASE"/>
    <property type="match status" value="1"/>
</dbReference>
<comment type="caution">
    <text evidence="5">Lacks conserved residue(s) required for the propagation of feature annotation.</text>
</comment>
<feature type="binding site" evidence="5">
    <location>
        <position position="188"/>
    </location>
    <ligand>
        <name>S-adenosyl-L-methionine</name>
        <dbReference type="ChEBI" id="CHEBI:59789"/>
    </ligand>
</feature>
<comment type="caution">
    <text evidence="8">The sequence shown here is derived from an EMBL/GenBank/DDBJ whole genome shotgun (WGS) entry which is preliminary data.</text>
</comment>
<evidence type="ECO:0000256" key="2">
    <source>
        <dbReference type="ARBA" id="ARBA00022679"/>
    </source>
</evidence>
<dbReference type="NCBIfam" id="TIGR00536">
    <property type="entry name" value="hemK_fam"/>
    <property type="match status" value="1"/>
</dbReference>
<dbReference type="RefSeq" id="WP_253659292.1">
    <property type="nucleotide sequence ID" value="NZ_BAAAJQ010000001.1"/>
</dbReference>
<dbReference type="SUPFAM" id="SSF53335">
    <property type="entry name" value="S-adenosyl-L-methionine-dependent methyltransferases"/>
    <property type="match status" value="1"/>
</dbReference>
<dbReference type="GO" id="GO:0008168">
    <property type="term" value="F:methyltransferase activity"/>
    <property type="evidence" value="ECO:0007669"/>
    <property type="project" value="UniProtKB-KW"/>
</dbReference>
<dbReference type="InterPro" id="IPR019874">
    <property type="entry name" value="RF_methyltr_PrmC"/>
</dbReference>
<feature type="binding site" evidence="5">
    <location>
        <begin position="188"/>
        <end position="191"/>
    </location>
    <ligand>
        <name>substrate</name>
    </ligand>
</feature>
<keyword evidence="9" id="KW-1185">Reference proteome</keyword>
<comment type="function">
    <text evidence="5">Methylates the class 1 translation termination release factors RF1/PrfA and RF2/PrfB on the glutamine residue of the universally conserved GGQ motif.</text>
</comment>
<dbReference type="InterPro" id="IPR029063">
    <property type="entry name" value="SAM-dependent_MTases_sf"/>
</dbReference>
<organism evidence="8 9">
    <name type="scientific">Williamsia maris</name>
    <dbReference type="NCBI Taxonomy" id="72806"/>
    <lineage>
        <taxon>Bacteria</taxon>
        <taxon>Bacillati</taxon>
        <taxon>Actinomycetota</taxon>
        <taxon>Actinomycetes</taxon>
        <taxon>Mycobacteriales</taxon>
        <taxon>Nocardiaceae</taxon>
        <taxon>Williamsia</taxon>
    </lineage>
</organism>
<keyword evidence="2 5" id="KW-0808">Transferase</keyword>
<dbReference type="NCBIfam" id="TIGR03534">
    <property type="entry name" value="RF_mod_PrmC"/>
    <property type="match status" value="1"/>
</dbReference>
<sequence>MNRAVIAAAADRLAAAGVDSPRVDAELLVAHVLGVDRGRLIAAADLTDTQTALLDTCLDRRAAREPLQHIVGSASFGPVDLVVGRGVFVPRPETEAILEWAGAVCASVDNPRVVDLCSGSGALAIAVATMVPDATVVAVENDPDALIWLRANVTRTDDGIRRRLSVVHGDVRAPDVLDPDTADVVVANPPYVPSGADLSPEVIEYDPAVAVFGGVDGMSVITPMIGLIAHALVPGGRCAIEHDDTTADLVVAELRRHGAFDEIEARTDLAGRPRYVTARRTAEAPDDDVQG</sequence>
<dbReference type="InterPro" id="IPR004556">
    <property type="entry name" value="HemK-like"/>
</dbReference>
<feature type="domain" description="Methyltransferase small" evidence="6">
    <location>
        <begin position="111"/>
        <end position="193"/>
    </location>
</feature>
<dbReference type="InterPro" id="IPR002052">
    <property type="entry name" value="DNA_methylase_N6_adenine_CS"/>
</dbReference>
<evidence type="ECO:0000256" key="1">
    <source>
        <dbReference type="ARBA" id="ARBA00022603"/>
    </source>
</evidence>
<proteinExistence type="inferred from homology"/>
<dbReference type="Pfam" id="PF17827">
    <property type="entry name" value="PrmC_N"/>
    <property type="match status" value="1"/>
</dbReference>
<comment type="similarity">
    <text evidence="5">Belongs to the protein N5-glutamine methyltransferase family. PrmC subfamily.</text>
</comment>
<evidence type="ECO:0000313" key="9">
    <source>
        <dbReference type="Proteomes" id="UP001206895"/>
    </source>
</evidence>
<keyword evidence="3 5" id="KW-0949">S-adenosyl-L-methionine</keyword>
<reference evidence="8 9" key="1">
    <citation type="submission" date="2022-06" db="EMBL/GenBank/DDBJ databases">
        <title>Genomic Encyclopedia of Archaeal and Bacterial Type Strains, Phase II (KMG-II): from individual species to whole genera.</title>
        <authorList>
            <person name="Goeker M."/>
        </authorList>
    </citation>
    <scope>NUCLEOTIDE SEQUENCE [LARGE SCALE GENOMIC DNA]</scope>
    <source>
        <strain evidence="8 9">DSM 44693</strain>
    </source>
</reference>
<evidence type="ECO:0000259" key="6">
    <source>
        <dbReference type="Pfam" id="PF05175"/>
    </source>
</evidence>
<comment type="catalytic activity">
    <reaction evidence="4 5">
        <text>L-glutaminyl-[peptide chain release factor] + S-adenosyl-L-methionine = N(5)-methyl-L-glutaminyl-[peptide chain release factor] + S-adenosyl-L-homocysteine + H(+)</text>
        <dbReference type="Rhea" id="RHEA:42896"/>
        <dbReference type="Rhea" id="RHEA-COMP:10271"/>
        <dbReference type="Rhea" id="RHEA-COMP:10272"/>
        <dbReference type="ChEBI" id="CHEBI:15378"/>
        <dbReference type="ChEBI" id="CHEBI:30011"/>
        <dbReference type="ChEBI" id="CHEBI:57856"/>
        <dbReference type="ChEBI" id="CHEBI:59789"/>
        <dbReference type="ChEBI" id="CHEBI:61891"/>
        <dbReference type="EC" id="2.1.1.297"/>
    </reaction>
</comment>
<dbReference type="Pfam" id="PF05175">
    <property type="entry name" value="MTS"/>
    <property type="match status" value="1"/>
</dbReference>
<evidence type="ECO:0000259" key="7">
    <source>
        <dbReference type="Pfam" id="PF17827"/>
    </source>
</evidence>
<name>A0ABT1H7E6_9NOCA</name>
<evidence type="ECO:0000256" key="4">
    <source>
        <dbReference type="ARBA" id="ARBA00048391"/>
    </source>
</evidence>
<evidence type="ECO:0000256" key="3">
    <source>
        <dbReference type="ARBA" id="ARBA00022691"/>
    </source>
</evidence>
<evidence type="ECO:0000256" key="5">
    <source>
        <dbReference type="HAMAP-Rule" id="MF_02126"/>
    </source>
</evidence>
<dbReference type="CDD" id="cd02440">
    <property type="entry name" value="AdoMet_MTases"/>
    <property type="match status" value="1"/>
</dbReference>
<dbReference type="EC" id="2.1.1.297" evidence="5"/>
<keyword evidence="1 5" id="KW-0489">Methyltransferase</keyword>
<dbReference type="PANTHER" id="PTHR18895">
    <property type="entry name" value="HEMK METHYLTRANSFERASE"/>
    <property type="match status" value="1"/>
</dbReference>
<dbReference type="Gene3D" id="1.10.8.10">
    <property type="entry name" value="DNA helicase RuvA subunit, C-terminal domain"/>
    <property type="match status" value="1"/>
</dbReference>
<dbReference type="Proteomes" id="UP001206895">
    <property type="component" value="Unassembled WGS sequence"/>
</dbReference>
<dbReference type="EMBL" id="JAMTCJ010000001">
    <property type="protein sequence ID" value="MCP2174208.1"/>
    <property type="molecule type" value="Genomic_DNA"/>
</dbReference>
<evidence type="ECO:0000313" key="8">
    <source>
        <dbReference type="EMBL" id="MCP2174208.1"/>
    </source>
</evidence>
<dbReference type="InterPro" id="IPR050320">
    <property type="entry name" value="N5-glutamine_MTase"/>
</dbReference>
<dbReference type="InterPro" id="IPR007848">
    <property type="entry name" value="Small_mtfrase_dom"/>
</dbReference>